<name>A0A4U4QF51_ENTFL</name>
<dbReference type="Proteomes" id="UP000305511">
    <property type="component" value="Unassembled WGS sequence"/>
</dbReference>
<accession>A0A4U4QF51</accession>
<dbReference type="AlphaFoldDB" id="A0A4U4QF51"/>
<protein>
    <submittedName>
        <fullName evidence="1">Uncharacterized protein</fullName>
    </submittedName>
</protein>
<reference evidence="1 2" key="1">
    <citation type="submission" date="2019-02" db="EMBL/GenBank/DDBJ databases">
        <title>Bacteria dissemination in different level of health care in South Africa: the effectiveness of infections prevention and control.</title>
        <authorList>
            <person name="Shobo C."/>
            <person name="Amoako D.G."/>
            <person name="Allam M."/>
            <person name="Ismail A."/>
            <person name="Bester L.A."/>
            <person name="Essack S.Y."/>
        </authorList>
    </citation>
    <scope>NUCLEOTIDE SEQUENCE [LARGE SCALE GENOMIC DNA]</scope>
    <source>
        <strain evidence="1 2">2SIL2</strain>
    </source>
</reference>
<organism evidence="1 2">
    <name type="scientific">Enterococcus faecalis</name>
    <name type="common">Streptococcus faecalis</name>
    <dbReference type="NCBI Taxonomy" id="1351"/>
    <lineage>
        <taxon>Bacteria</taxon>
        <taxon>Bacillati</taxon>
        <taxon>Bacillota</taxon>
        <taxon>Bacilli</taxon>
        <taxon>Lactobacillales</taxon>
        <taxon>Enterococcaceae</taxon>
        <taxon>Enterococcus</taxon>
    </lineage>
</organism>
<proteinExistence type="predicted"/>
<comment type="caution">
    <text evidence="1">The sequence shown here is derived from an EMBL/GenBank/DDBJ whole genome shotgun (WGS) entry which is preliminary data.</text>
</comment>
<evidence type="ECO:0000313" key="2">
    <source>
        <dbReference type="Proteomes" id="UP000305511"/>
    </source>
</evidence>
<evidence type="ECO:0000313" key="1">
    <source>
        <dbReference type="EMBL" id="TKK80880.1"/>
    </source>
</evidence>
<dbReference type="EMBL" id="SIYF01000293">
    <property type="protein sequence ID" value="TKK80880.1"/>
    <property type="molecule type" value="Genomic_DNA"/>
</dbReference>
<sequence>MEEMIGITLVEESNYVLKNIEDVALSDIMREGAFIEELSTDTYNFDTNTFLDLLEYVEFQEYTNYIFVNFSKSKRLPKIISFLNAFSETTIFHSVSIEDGDSLTKQYIDRDKLKFYEKKIDRSEQVLKNGLMALFTGLYPRIFKKNMIKHLYFEQLEDAEKLHPSVYLNCAINYGLYIDELEKNFDSKIPGIITFKNSLRTFTKDIELEVLSEKELDKLLQKFKENGTVFWETRKSGIYDYSQILSLGLERGLFIFSDGVYLDYQRKKQVSSSINCTFSEIELGKSRISHKNKKNGLYEIYPLLVSIAASIKDAHLTFITPFNKHQFDSIDLGNYPSEWIVFSTRETYFALHVPSNRTFEVNQLFVEIFEAQMKNCVELAKSKNGEITDELIKEQQELMFSV</sequence>
<gene>
    <name evidence="1" type="ORF">EY666_11825</name>
</gene>